<dbReference type="SUPFAM" id="SSF57667">
    <property type="entry name" value="beta-beta-alpha zinc fingers"/>
    <property type="match status" value="1"/>
</dbReference>
<keyword evidence="7" id="KW-1185">Reference proteome</keyword>
<accession>E9GGV6</accession>
<keyword evidence="1" id="KW-0479">Metal-binding</keyword>
<dbReference type="EMBL" id="GL732544">
    <property type="protein sequence ID" value="EFX81291.1"/>
    <property type="molecule type" value="Genomic_DNA"/>
</dbReference>
<evidence type="ECO:0000313" key="7">
    <source>
        <dbReference type="Proteomes" id="UP000000305"/>
    </source>
</evidence>
<feature type="domain" description="BED-type" evidence="5">
    <location>
        <begin position="4"/>
        <end position="49"/>
    </location>
</feature>
<dbReference type="GO" id="GO:0008270">
    <property type="term" value="F:zinc ion binding"/>
    <property type="evidence" value="ECO:0007669"/>
    <property type="project" value="UniProtKB-KW"/>
</dbReference>
<dbReference type="Proteomes" id="UP000000305">
    <property type="component" value="Unassembled WGS sequence"/>
</dbReference>
<dbReference type="Pfam" id="PF02892">
    <property type="entry name" value="zf-BED"/>
    <property type="match status" value="1"/>
</dbReference>
<dbReference type="AlphaFoldDB" id="E9GGV6"/>
<feature type="region of interest" description="Disordered" evidence="4">
    <location>
        <begin position="52"/>
        <end position="130"/>
    </location>
</feature>
<name>E9GGV6_DAPPU</name>
<evidence type="ECO:0000256" key="2">
    <source>
        <dbReference type="ARBA" id="ARBA00022771"/>
    </source>
</evidence>
<evidence type="ECO:0000313" key="6">
    <source>
        <dbReference type="EMBL" id="EFX81291.1"/>
    </source>
</evidence>
<evidence type="ECO:0000256" key="1">
    <source>
        <dbReference type="ARBA" id="ARBA00022723"/>
    </source>
</evidence>
<sequence length="142" mass="16197">MVRSVAWLYFEKKNEIPGKKTVTCTVCKLNQPFSGNTTNMFPHLRLKHPVLYPKKTKTTRMPNRPIGLLKDEDHENEEVMSDIYQEDDGIDSDSTVIHESRHATTDCQPSTSRHRSSEQESSSSSSVCYRSALSTTQILQHL</sequence>
<dbReference type="InParanoid" id="E9GGV6"/>
<dbReference type="HOGENOM" id="CLU_1817718_0_0_1"/>
<dbReference type="InterPro" id="IPR003656">
    <property type="entry name" value="Znf_BED"/>
</dbReference>
<feature type="compositionally biased region" description="Acidic residues" evidence="4">
    <location>
        <begin position="74"/>
        <end position="91"/>
    </location>
</feature>
<organism evidence="6 7">
    <name type="scientific">Daphnia pulex</name>
    <name type="common">Water flea</name>
    <dbReference type="NCBI Taxonomy" id="6669"/>
    <lineage>
        <taxon>Eukaryota</taxon>
        <taxon>Metazoa</taxon>
        <taxon>Ecdysozoa</taxon>
        <taxon>Arthropoda</taxon>
        <taxon>Crustacea</taxon>
        <taxon>Branchiopoda</taxon>
        <taxon>Diplostraca</taxon>
        <taxon>Cladocera</taxon>
        <taxon>Anomopoda</taxon>
        <taxon>Daphniidae</taxon>
        <taxon>Daphnia</taxon>
    </lineage>
</organism>
<dbReference type="GO" id="GO:0003677">
    <property type="term" value="F:DNA binding"/>
    <property type="evidence" value="ECO:0007669"/>
    <property type="project" value="InterPro"/>
</dbReference>
<keyword evidence="3" id="KW-0862">Zinc</keyword>
<dbReference type="OrthoDB" id="1607513at2759"/>
<protein>
    <recommendedName>
        <fullName evidence="5">BED-type domain-containing protein</fullName>
    </recommendedName>
</protein>
<gene>
    <name evidence="6" type="ORF">DAPPUDRAFT_303599</name>
</gene>
<evidence type="ECO:0000256" key="4">
    <source>
        <dbReference type="SAM" id="MobiDB-lite"/>
    </source>
</evidence>
<evidence type="ECO:0000256" key="3">
    <source>
        <dbReference type="ARBA" id="ARBA00022833"/>
    </source>
</evidence>
<reference evidence="6 7" key="1">
    <citation type="journal article" date="2011" name="Science">
        <title>The ecoresponsive genome of Daphnia pulex.</title>
        <authorList>
            <person name="Colbourne J.K."/>
            <person name="Pfrender M.E."/>
            <person name="Gilbert D."/>
            <person name="Thomas W.K."/>
            <person name="Tucker A."/>
            <person name="Oakley T.H."/>
            <person name="Tokishita S."/>
            <person name="Aerts A."/>
            <person name="Arnold G.J."/>
            <person name="Basu M.K."/>
            <person name="Bauer D.J."/>
            <person name="Caceres C.E."/>
            <person name="Carmel L."/>
            <person name="Casola C."/>
            <person name="Choi J.H."/>
            <person name="Detter J.C."/>
            <person name="Dong Q."/>
            <person name="Dusheyko S."/>
            <person name="Eads B.D."/>
            <person name="Frohlich T."/>
            <person name="Geiler-Samerotte K.A."/>
            <person name="Gerlach D."/>
            <person name="Hatcher P."/>
            <person name="Jogdeo S."/>
            <person name="Krijgsveld J."/>
            <person name="Kriventseva E.V."/>
            <person name="Kultz D."/>
            <person name="Laforsch C."/>
            <person name="Lindquist E."/>
            <person name="Lopez J."/>
            <person name="Manak J.R."/>
            <person name="Muller J."/>
            <person name="Pangilinan J."/>
            <person name="Patwardhan R.P."/>
            <person name="Pitluck S."/>
            <person name="Pritham E.J."/>
            <person name="Rechtsteiner A."/>
            <person name="Rho M."/>
            <person name="Rogozin I.B."/>
            <person name="Sakarya O."/>
            <person name="Salamov A."/>
            <person name="Schaack S."/>
            <person name="Shapiro H."/>
            <person name="Shiga Y."/>
            <person name="Skalitzky C."/>
            <person name="Smith Z."/>
            <person name="Souvorov A."/>
            <person name="Sung W."/>
            <person name="Tang Z."/>
            <person name="Tsuchiya D."/>
            <person name="Tu H."/>
            <person name="Vos H."/>
            <person name="Wang M."/>
            <person name="Wolf Y.I."/>
            <person name="Yamagata H."/>
            <person name="Yamada T."/>
            <person name="Ye Y."/>
            <person name="Shaw J.R."/>
            <person name="Andrews J."/>
            <person name="Crease T.J."/>
            <person name="Tang H."/>
            <person name="Lucas S.M."/>
            <person name="Robertson H.M."/>
            <person name="Bork P."/>
            <person name="Koonin E.V."/>
            <person name="Zdobnov E.M."/>
            <person name="Grigoriev I.V."/>
            <person name="Lynch M."/>
            <person name="Boore J.L."/>
        </authorList>
    </citation>
    <scope>NUCLEOTIDE SEQUENCE [LARGE SCALE GENOMIC DNA]</scope>
</reference>
<evidence type="ECO:0000259" key="5">
    <source>
        <dbReference type="Pfam" id="PF02892"/>
    </source>
</evidence>
<keyword evidence="2" id="KW-0863">Zinc-finger</keyword>
<dbReference type="InterPro" id="IPR036236">
    <property type="entry name" value="Znf_C2H2_sf"/>
</dbReference>
<dbReference type="KEGG" id="dpx:DAPPUDRAFT_303599"/>
<feature type="compositionally biased region" description="Low complexity" evidence="4">
    <location>
        <begin position="119"/>
        <end position="130"/>
    </location>
</feature>
<proteinExistence type="predicted"/>